<dbReference type="PANTHER" id="PTHR19237:SF20">
    <property type="entry name" value="NUCLEOBINDIN 1"/>
    <property type="match status" value="1"/>
</dbReference>
<sequence length="244" mass="27942">MRPVSGMRFQVNNSIVGCDERHLSLQAPLTIYDLRSTIMTMGLGRIGGLLACVGLVVAHGSVAHQKPVSVDPGADWATRHMAEEHRIENFDAGAFFVLHDFDNNGVWDPAEILKFYGMEDETAKNVPQEKKEDLLKEIWRLMDSNHNGHVEKEEWDEFSAGGGLLPDFGLGPGHHWDIEMEYEIHHWQRYHNENTKEEDLIHPEDIAHFKKHDDLEDEADRVAALDKMSIVEKNIPDKFRKDKQ</sequence>
<proteinExistence type="predicted"/>
<dbReference type="GO" id="GO:0005793">
    <property type="term" value="C:endoplasmic reticulum-Golgi intermediate compartment"/>
    <property type="evidence" value="ECO:0007669"/>
    <property type="project" value="TreeGrafter"/>
</dbReference>
<evidence type="ECO:0000259" key="3">
    <source>
        <dbReference type="PROSITE" id="PS50222"/>
    </source>
</evidence>
<reference evidence="4 5" key="1">
    <citation type="submission" date="2019-06" db="EMBL/GenBank/DDBJ databases">
        <title>Genome Sequence of the Brown Rot Fungal Pathogen Monilinia laxa.</title>
        <authorList>
            <person name="De Miccolis Angelini R.M."/>
            <person name="Landi L."/>
            <person name="Abate D."/>
            <person name="Pollastro S."/>
            <person name="Romanazzi G."/>
            <person name="Faretra F."/>
        </authorList>
    </citation>
    <scope>NUCLEOTIDE SEQUENCE [LARGE SCALE GENOMIC DNA]</scope>
    <source>
        <strain evidence="4 5">Mlax316</strain>
    </source>
</reference>
<dbReference type="PROSITE" id="PS50222">
    <property type="entry name" value="EF_HAND_2"/>
    <property type="match status" value="1"/>
</dbReference>
<dbReference type="GO" id="GO:0005509">
    <property type="term" value="F:calcium ion binding"/>
    <property type="evidence" value="ECO:0007669"/>
    <property type="project" value="InterPro"/>
</dbReference>
<evidence type="ECO:0000256" key="2">
    <source>
        <dbReference type="ARBA" id="ARBA00022837"/>
    </source>
</evidence>
<dbReference type="Proteomes" id="UP000326757">
    <property type="component" value="Unassembled WGS sequence"/>
</dbReference>
<protein>
    <recommendedName>
        <fullName evidence="3">EF-hand domain-containing protein</fullName>
    </recommendedName>
</protein>
<dbReference type="InterPro" id="IPR018247">
    <property type="entry name" value="EF_Hand_1_Ca_BS"/>
</dbReference>
<gene>
    <name evidence="4" type="ORF">EYC80_009468</name>
</gene>
<evidence type="ECO:0000256" key="1">
    <source>
        <dbReference type="ARBA" id="ARBA00022729"/>
    </source>
</evidence>
<dbReference type="InterPro" id="IPR040250">
    <property type="entry name" value="Nucleobindin"/>
</dbReference>
<dbReference type="InterPro" id="IPR002048">
    <property type="entry name" value="EF_hand_dom"/>
</dbReference>
<dbReference type="EMBL" id="VIGI01000011">
    <property type="protein sequence ID" value="KAB8294005.1"/>
    <property type="molecule type" value="Genomic_DNA"/>
</dbReference>
<comment type="caution">
    <text evidence="4">The sequence shown here is derived from an EMBL/GenBank/DDBJ whole genome shotgun (WGS) entry which is preliminary data.</text>
</comment>
<dbReference type="Gene3D" id="1.10.238.10">
    <property type="entry name" value="EF-hand"/>
    <property type="match status" value="1"/>
</dbReference>
<accession>A0A5N6JY18</accession>
<evidence type="ECO:0000313" key="5">
    <source>
        <dbReference type="Proteomes" id="UP000326757"/>
    </source>
</evidence>
<keyword evidence="2" id="KW-0106">Calcium</keyword>
<dbReference type="PANTHER" id="PTHR19237">
    <property type="entry name" value="NUCLEOBINDIN"/>
    <property type="match status" value="1"/>
</dbReference>
<keyword evidence="1" id="KW-0732">Signal</keyword>
<dbReference type="PROSITE" id="PS00018">
    <property type="entry name" value="EF_HAND_1"/>
    <property type="match status" value="1"/>
</dbReference>
<dbReference type="OrthoDB" id="289247at2759"/>
<evidence type="ECO:0000313" key="4">
    <source>
        <dbReference type="EMBL" id="KAB8294005.1"/>
    </source>
</evidence>
<name>A0A5N6JY18_MONLA</name>
<feature type="domain" description="EF-hand" evidence="3">
    <location>
        <begin position="130"/>
        <end position="165"/>
    </location>
</feature>
<dbReference type="AlphaFoldDB" id="A0A5N6JY18"/>
<dbReference type="InterPro" id="IPR011992">
    <property type="entry name" value="EF-hand-dom_pair"/>
</dbReference>
<organism evidence="4 5">
    <name type="scientific">Monilinia laxa</name>
    <name type="common">Brown rot fungus</name>
    <name type="synonym">Sclerotinia laxa</name>
    <dbReference type="NCBI Taxonomy" id="61186"/>
    <lineage>
        <taxon>Eukaryota</taxon>
        <taxon>Fungi</taxon>
        <taxon>Dikarya</taxon>
        <taxon>Ascomycota</taxon>
        <taxon>Pezizomycotina</taxon>
        <taxon>Leotiomycetes</taxon>
        <taxon>Helotiales</taxon>
        <taxon>Sclerotiniaceae</taxon>
        <taxon>Monilinia</taxon>
    </lineage>
</organism>
<dbReference type="SUPFAM" id="SSF47473">
    <property type="entry name" value="EF-hand"/>
    <property type="match status" value="1"/>
</dbReference>
<keyword evidence="5" id="KW-1185">Reference proteome</keyword>